<keyword evidence="3 9" id="KW-1003">Cell membrane</keyword>
<evidence type="ECO:0000256" key="7">
    <source>
        <dbReference type="ARBA" id="ARBA00023288"/>
    </source>
</evidence>
<feature type="domain" description="G protein gamma" evidence="10">
    <location>
        <begin position="39"/>
        <end position="104"/>
    </location>
</feature>
<dbReference type="KEGG" id="bbel:109470703"/>
<keyword evidence="6 9" id="KW-0807">Transducer</keyword>
<dbReference type="OrthoDB" id="6264244at2759"/>
<dbReference type="AlphaFoldDB" id="A0A6P4YU50"/>
<dbReference type="GeneID" id="109470703"/>
<accession>A0A6P4YU50</accession>
<keyword evidence="11" id="KW-1185">Reference proteome</keyword>
<dbReference type="Proteomes" id="UP000515135">
    <property type="component" value="Unplaced"/>
</dbReference>
<protein>
    <recommendedName>
        <fullName evidence="9">Guanine nucleotide-binding protein subunit gamma</fullName>
    </recommendedName>
</protein>
<evidence type="ECO:0000256" key="9">
    <source>
        <dbReference type="RuleBase" id="RU004973"/>
    </source>
</evidence>
<keyword evidence="5 9" id="KW-0472">Membrane</keyword>
<reference evidence="12" key="1">
    <citation type="submission" date="2025-08" db="UniProtKB">
        <authorList>
            <consortium name="RefSeq"/>
        </authorList>
    </citation>
    <scope>IDENTIFICATION</scope>
    <source>
        <tissue evidence="12">Gonad</tissue>
    </source>
</reference>
<comment type="subunit">
    <text evidence="9">G proteins are composed of 3 units; alpha, beta and gamma.</text>
</comment>
<dbReference type="CDD" id="cd00068">
    <property type="entry name" value="GGL"/>
    <property type="match status" value="1"/>
</dbReference>
<evidence type="ECO:0000259" key="10">
    <source>
        <dbReference type="PROSITE" id="PS50058"/>
    </source>
</evidence>
<dbReference type="InterPro" id="IPR036284">
    <property type="entry name" value="GGL_sf"/>
</dbReference>
<dbReference type="SUPFAM" id="SSF48670">
    <property type="entry name" value="Transducin (heterotrimeric G protein), gamma chain"/>
    <property type="match status" value="1"/>
</dbReference>
<dbReference type="FunFam" id="4.10.260.10:FF:000001">
    <property type="entry name" value="Guanine nucleotide-binding protein subunit gamma"/>
    <property type="match status" value="1"/>
</dbReference>
<evidence type="ECO:0000256" key="3">
    <source>
        <dbReference type="ARBA" id="ARBA00022475"/>
    </source>
</evidence>
<evidence type="ECO:0000256" key="6">
    <source>
        <dbReference type="ARBA" id="ARBA00023224"/>
    </source>
</evidence>
<sequence length="104" mass="11505">MISKETMHHCEADCQADLQGDCSVCALSSTAAKYRHSKMSNSIAQAHKTVDQLRFEAQIERIRVSKAAADLQAYCEQHARDDPLLVGVPASENPFKEKKSCIVL</sequence>
<dbReference type="GO" id="GO:0005834">
    <property type="term" value="C:heterotrimeric G-protein complex"/>
    <property type="evidence" value="ECO:0007669"/>
    <property type="project" value="InterPro"/>
</dbReference>
<evidence type="ECO:0000256" key="5">
    <source>
        <dbReference type="ARBA" id="ARBA00023136"/>
    </source>
</evidence>
<evidence type="ECO:0000256" key="4">
    <source>
        <dbReference type="ARBA" id="ARBA00022481"/>
    </source>
</evidence>
<dbReference type="SMART" id="SM00224">
    <property type="entry name" value="GGL"/>
    <property type="match status" value="1"/>
</dbReference>
<dbReference type="PROSITE" id="PS50058">
    <property type="entry name" value="G_PROTEIN_GAMMA"/>
    <property type="match status" value="1"/>
</dbReference>
<proteinExistence type="inferred from homology"/>
<dbReference type="GO" id="GO:0031681">
    <property type="term" value="F:G-protein beta-subunit binding"/>
    <property type="evidence" value="ECO:0007669"/>
    <property type="project" value="InterPro"/>
</dbReference>
<keyword evidence="7 9" id="KW-0449">Lipoprotein</keyword>
<evidence type="ECO:0000313" key="11">
    <source>
        <dbReference type="Proteomes" id="UP000515135"/>
    </source>
</evidence>
<evidence type="ECO:0000313" key="12">
    <source>
        <dbReference type="RefSeq" id="XP_019625294.1"/>
    </source>
</evidence>
<comment type="function">
    <text evidence="9">Guanine nucleotide-binding proteins (G proteins) are involved as a modulator or transducer in various transmembrane signaling systems. The beta and gamma chains are required for the GTPase activity, for replacement of GDP by GTP, and for G protein-effector interaction.</text>
</comment>
<dbReference type="SMART" id="SM01224">
    <property type="entry name" value="G_gamma"/>
    <property type="match status" value="1"/>
</dbReference>
<evidence type="ECO:0000256" key="1">
    <source>
        <dbReference type="ARBA" id="ARBA00004342"/>
    </source>
</evidence>
<keyword evidence="4" id="KW-0488">Methylation</keyword>
<dbReference type="Pfam" id="PF00631">
    <property type="entry name" value="G-gamma"/>
    <property type="match status" value="1"/>
</dbReference>
<evidence type="ECO:0000256" key="8">
    <source>
        <dbReference type="ARBA" id="ARBA00023289"/>
    </source>
</evidence>
<dbReference type="Gene3D" id="4.10.260.10">
    <property type="entry name" value="Transducin (heterotrimeric G protein), gamma chain"/>
    <property type="match status" value="1"/>
</dbReference>
<evidence type="ECO:0000256" key="2">
    <source>
        <dbReference type="ARBA" id="ARBA00007431"/>
    </source>
</evidence>
<keyword evidence="8" id="KW-0636">Prenylation</keyword>
<dbReference type="InterPro" id="IPR001770">
    <property type="entry name" value="G-protein_gamma"/>
</dbReference>
<organism evidence="11 12">
    <name type="scientific">Branchiostoma belcheri</name>
    <name type="common">Amphioxus</name>
    <dbReference type="NCBI Taxonomy" id="7741"/>
    <lineage>
        <taxon>Eukaryota</taxon>
        <taxon>Metazoa</taxon>
        <taxon>Chordata</taxon>
        <taxon>Cephalochordata</taxon>
        <taxon>Leptocardii</taxon>
        <taxon>Amphioxiformes</taxon>
        <taxon>Branchiostomatidae</taxon>
        <taxon>Branchiostoma</taxon>
    </lineage>
</organism>
<name>A0A6P4YU50_BRABE</name>
<dbReference type="PRINTS" id="PR00321">
    <property type="entry name" value="GPROTEING"/>
</dbReference>
<dbReference type="InterPro" id="IPR015898">
    <property type="entry name" value="G-protein_gamma-like_dom"/>
</dbReference>
<gene>
    <name evidence="12" type="primary">LOC109470703</name>
</gene>
<dbReference type="GO" id="GO:0007186">
    <property type="term" value="P:G protein-coupled receptor signaling pathway"/>
    <property type="evidence" value="ECO:0007669"/>
    <property type="project" value="InterPro"/>
</dbReference>
<comment type="subcellular location">
    <subcellularLocation>
        <location evidence="1 9">Cell membrane</location>
        <topology evidence="1 9">Lipid-anchor</topology>
        <orientation evidence="1 9">Cytoplasmic side</orientation>
    </subcellularLocation>
</comment>
<dbReference type="RefSeq" id="XP_019625294.1">
    <property type="nucleotide sequence ID" value="XM_019769735.1"/>
</dbReference>
<comment type="similarity">
    <text evidence="2 9">Belongs to the G protein gamma family.</text>
</comment>
<dbReference type="PANTHER" id="PTHR13809">
    <property type="entry name" value="GUANINE NUCLEOTIDE-BINDING PROTEIN GAMMA SUBUNIT"/>
    <property type="match status" value="1"/>
</dbReference>